<comment type="caution">
    <text evidence="1">The sequence shown here is derived from an EMBL/GenBank/DDBJ whole genome shotgun (WGS) entry which is preliminary data.</text>
</comment>
<evidence type="ECO:0000313" key="1">
    <source>
        <dbReference type="EMBL" id="GIX90376.1"/>
    </source>
</evidence>
<sequence>MEEPKMYLFYGQGESDILVNANRMEFSSLSPIAHLPSSSGADWMTLGGQELNPPLPVRIGCSRCLQQFL</sequence>
<gene>
    <name evidence="1" type="ORF">CEXT_34081</name>
</gene>
<protein>
    <submittedName>
        <fullName evidence="1">Uncharacterized protein</fullName>
    </submittedName>
</protein>
<proteinExistence type="predicted"/>
<name>A0AAV4P043_CAEEX</name>
<keyword evidence="2" id="KW-1185">Reference proteome</keyword>
<organism evidence="1 2">
    <name type="scientific">Caerostris extrusa</name>
    <name type="common">Bark spider</name>
    <name type="synonym">Caerostris bankana</name>
    <dbReference type="NCBI Taxonomy" id="172846"/>
    <lineage>
        <taxon>Eukaryota</taxon>
        <taxon>Metazoa</taxon>
        <taxon>Ecdysozoa</taxon>
        <taxon>Arthropoda</taxon>
        <taxon>Chelicerata</taxon>
        <taxon>Arachnida</taxon>
        <taxon>Araneae</taxon>
        <taxon>Araneomorphae</taxon>
        <taxon>Entelegynae</taxon>
        <taxon>Araneoidea</taxon>
        <taxon>Araneidae</taxon>
        <taxon>Caerostris</taxon>
    </lineage>
</organism>
<dbReference type="EMBL" id="BPLR01021499">
    <property type="protein sequence ID" value="GIX90376.1"/>
    <property type="molecule type" value="Genomic_DNA"/>
</dbReference>
<accession>A0AAV4P043</accession>
<evidence type="ECO:0000313" key="2">
    <source>
        <dbReference type="Proteomes" id="UP001054945"/>
    </source>
</evidence>
<dbReference type="AlphaFoldDB" id="A0AAV4P043"/>
<reference evidence="1 2" key="1">
    <citation type="submission" date="2021-06" db="EMBL/GenBank/DDBJ databases">
        <title>Caerostris extrusa draft genome.</title>
        <authorList>
            <person name="Kono N."/>
            <person name="Arakawa K."/>
        </authorList>
    </citation>
    <scope>NUCLEOTIDE SEQUENCE [LARGE SCALE GENOMIC DNA]</scope>
</reference>
<dbReference type="Proteomes" id="UP001054945">
    <property type="component" value="Unassembled WGS sequence"/>
</dbReference>